<dbReference type="PROSITE" id="PS00606">
    <property type="entry name" value="KS3_1"/>
    <property type="match status" value="3"/>
</dbReference>
<dbReference type="CDD" id="cd08956">
    <property type="entry name" value="KR_3_FAS_SDR_x"/>
    <property type="match status" value="2"/>
</dbReference>
<feature type="domain" description="Ketosynthase family 3 (KS3)" evidence="12">
    <location>
        <begin position="1573"/>
        <end position="1999"/>
    </location>
</feature>
<evidence type="ECO:0000259" key="13">
    <source>
        <dbReference type="PROSITE" id="PS52019"/>
    </source>
</evidence>
<feature type="active site" description="Proton donor; for dehydratase activity" evidence="9">
    <location>
        <position position="4414"/>
    </location>
</feature>
<dbReference type="SUPFAM" id="SSF51735">
    <property type="entry name" value="NAD(P)-binding Rossmann-fold domains"/>
    <property type="match status" value="6"/>
</dbReference>
<protein>
    <recommendedName>
        <fullName evidence="16">Polyketide synthase</fullName>
    </recommendedName>
</protein>
<evidence type="ECO:0000256" key="2">
    <source>
        <dbReference type="ARBA" id="ARBA00004792"/>
    </source>
</evidence>
<dbReference type="Proteomes" id="UP001500305">
    <property type="component" value="Unassembled WGS sequence"/>
</dbReference>
<dbReference type="InterPro" id="IPR018201">
    <property type="entry name" value="Ketoacyl_synth_AS"/>
</dbReference>
<feature type="domain" description="Ketosynthase family 3 (KS3)" evidence="12">
    <location>
        <begin position="33"/>
        <end position="459"/>
    </location>
</feature>
<dbReference type="InterPro" id="IPR013968">
    <property type="entry name" value="PKS_KR"/>
</dbReference>
<evidence type="ECO:0000313" key="15">
    <source>
        <dbReference type="Proteomes" id="UP001500305"/>
    </source>
</evidence>
<evidence type="ECO:0000256" key="4">
    <source>
        <dbReference type="ARBA" id="ARBA00022553"/>
    </source>
</evidence>
<dbReference type="InterPro" id="IPR020807">
    <property type="entry name" value="PKS_DH"/>
</dbReference>
<dbReference type="PANTHER" id="PTHR43775">
    <property type="entry name" value="FATTY ACID SYNTHASE"/>
    <property type="match status" value="1"/>
</dbReference>
<evidence type="ECO:0000256" key="5">
    <source>
        <dbReference type="ARBA" id="ARBA00022679"/>
    </source>
</evidence>
<dbReference type="InterPro" id="IPR041618">
    <property type="entry name" value="PKS_DE"/>
</dbReference>
<keyword evidence="5" id="KW-0808">Transferase</keyword>
<feature type="domain" description="Carrier" evidence="11">
    <location>
        <begin position="4986"/>
        <end position="5061"/>
    </location>
</feature>
<dbReference type="Pfam" id="PF00109">
    <property type="entry name" value="ketoacyl-synt"/>
    <property type="match status" value="3"/>
</dbReference>
<dbReference type="SMART" id="SM00827">
    <property type="entry name" value="PKS_AT"/>
    <property type="match status" value="3"/>
</dbReference>
<dbReference type="Pfam" id="PF16197">
    <property type="entry name" value="KAsynt_C_assoc"/>
    <property type="match status" value="3"/>
</dbReference>
<dbReference type="Pfam" id="PF02801">
    <property type="entry name" value="Ketoacyl-synt_C"/>
    <property type="match status" value="3"/>
</dbReference>
<comment type="pathway">
    <text evidence="2">Antibiotic biosynthesis.</text>
</comment>
<dbReference type="Gene3D" id="3.40.50.720">
    <property type="entry name" value="NAD(P)-binding Rossmann-like Domain"/>
    <property type="match status" value="3"/>
</dbReference>
<dbReference type="NCBIfam" id="NF045894">
    <property type="entry name" value="PKS_plus_SDR"/>
    <property type="match status" value="1"/>
</dbReference>
<dbReference type="SMART" id="SM00822">
    <property type="entry name" value="PKS_KR"/>
    <property type="match status" value="3"/>
</dbReference>
<keyword evidence="4" id="KW-0597">Phosphoprotein</keyword>
<evidence type="ECO:0000256" key="10">
    <source>
        <dbReference type="SAM" id="MobiDB-lite"/>
    </source>
</evidence>
<dbReference type="Pfam" id="PF14765">
    <property type="entry name" value="PS-DH"/>
    <property type="match status" value="2"/>
</dbReference>
<keyword evidence="15" id="KW-1185">Reference proteome</keyword>
<dbReference type="SMART" id="SM01294">
    <property type="entry name" value="PKS_PP_betabranch"/>
    <property type="match status" value="3"/>
</dbReference>
<dbReference type="InterPro" id="IPR020841">
    <property type="entry name" value="PKS_Beta-ketoAc_synthase_dom"/>
</dbReference>
<feature type="region of interest" description="C-terminal hotdog fold" evidence="9">
    <location>
        <begin position="4352"/>
        <end position="4496"/>
    </location>
</feature>
<dbReference type="InterPro" id="IPR009081">
    <property type="entry name" value="PP-bd_ACP"/>
</dbReference>
<dbReference type="EMBL" id="BAAATR010000043">
    <property type="protein sequence ID" value="GAA2271748.1"/>
    <property type="molecule type" value="Genomic_DNA"/>
</dbReference>
<evidence type="ECO:0000256" key="3">
    <source>
        <dbReference type="ARBA" id="ARBA00022450"/>
    </source>
</evidence>
<feature type="domain" description="Ketosynthase family 3 (KS3)" evidence="12">
    <location>
        <begin position="3324"/>
        <end position="3750"/>
    </location>
</feature>
<dbReference type="Pfam" id="PF22953">
    <property type="entry name" value="SpnB_Rossmann"/>
    <property type="match status" value="2"/>
</dbReference>
<dbReference type="InterPro" id="IPR015083">
    <property type="entry name" value="NorB/c/GfsB-D-like_docking"/>
</dbReference>
<feature type="active site" description="Proton donor; for dehydratase activity" evidence="9">
    <location>
        <position position="2662"/>
    </location>
</feature>
<dbReference type="InterPro" id="IPR001227">
    <property type="entry name" value="Ac_transferase_dom_sf"/>
</dbReference>
<dbReference type="InterPro" id="IPR016035">
    <property type="entry name" value="Acyl_Trfase/lysoPLipase"/>
</dbReference>
<sequence>MANEETLRGYLKRVTADLHQTRLRLREVEAKDQEPIAIVGMSCRLPGGVGSPEELWQLVVSGGDAMSEFPADRGWDVEALYHPDPDHPGTSYTREGGFVHDLAHFDPAVFGISPREALAMDPQQRLLLEASWEAFERAGIDPLSLHGSRTGVFAGTSNQDYLPVLLSSTDDVEGYLGTGNAASVASGRVAYSLGLEGPAVTVDTACSSSLVALHLAVQALRNGDCTLALAGGVTVMNTPGTFVDFSRQRGLAANGRCKSFADAADGTGWSEGVGMLLVERLSDARRNGHPVLAIVRGSAVNQDGASNGLTAPNGPSQQRVILQALASARLTPDQVDAVEAHGTGTRLGDPIEAQALLATYGQDRPEGRPLWLGSLKSNLGHAQAAAGVAGVIKTVMAIRHGVLPKTLHVDRPTRNVEWSAGAVELLTESRPWPETGRPRRVGISSFGMSGTNAHTIIEQAPEEADAAAEGEQGPADAVLPWALSGKGEAALRGQATRLLSWLETAPELATGDVGYSLAVGRAALERRAVVVAEDRAEFLRALGALAAGEAAANVVQGSVVEGRLAFLFTGQGSQRAGMGRELYEAFPAFASVLDTVCAELDGYLERPLREVVFGGEGLDETGYTQPALFAVEVALFRLVESWGVRPDVLAGHSIGELAAAHVAGVLSLADAAKLVAARGRLMQALPSGGAMVAVQASEAEVLPLLAGEVGIAAVNGPSSVVISGVEAAVLAVAEQLAAQGRKTKRLTVSHAFHSPLMEPMLAEFRKVAEGLSFAEPRIPIVSTLTGGVASAEELCSPEYWVRHVREAVRFCDAVRTLEGEGVRTYLELGPDGVLSAMGQECVSEDAAFASVLRSGRPEARALTTAVAQAYVRGTAVDWAAVFAGRGARRVDLPTYAFQRQRYWPTPAAWDETATAAGGGSDPVDARFWEAVERGDLEMLTATLDLDGDQPLSSVLPALTAWRRQSRDQSTVEGWRYRVSWRPVAEVASATVAGDWLLVVPVGCAEPEWASASAGALTRCGVRVRQVEFDPATAARPELAEQLRAALPEDGQQIAGVLSLLALVDGSHPGLPSAPAGLTGTLALVQALGDAGIEAPLWCATRGAVSTGRSDRLQDPRQNQVWGLGRVVAQEYPERWGGLIDLPETPDERAVSRLVAVLAGLGDEDHLAVRASGILARRLVRAPHGDAVAQGWSPRGTALVTGGTGALGAHVARWLARAGAEHLVLTSRRGRDAEGVAELEAELTGLGTRVTVAACDVADREALAALLDSLPAEYPLNTVVHAAGVLDDGVLDALTPERLANVLRPKVDAAVNLDELTRELDLSAFVMFSSFAGTFGGPGQANYAAANSFLDALAEQRRAAGLPATAMAWGAWAEGGMAVDEVVTERLRRGGVPALAPDLAVAAMQHALDRDETFSIVVDILWDRFAPQYTAIRPSTLFAELPEAQRAMAAADAEEAAQSDNSSLQQRLANASESERSRLALDFVRAQVAAVLGYSGPDAVEPARAFRELGFDSLTAVELRNLLAALTGLRLPATLVFDYPSATALAEHLCAEILGAAPAVAPVAPVPAAGAVDDDPIAIVGMSCRFPGGVGSPEDLWRLLAAGTDALAGFPTDRGWDLEAVYHPDPEHPDTTYVREGGFLDQAGHFDPGFFGISPREALGMDPQQRLLLEVSWEAFERAGIDPASLRGSRTGVFTGTNGQDYLPLILSAPDGSEGFLGTGNAASVMSGRVAYSLGLEGPAVTVDTACSSSLVALHWAIQALRAGECSLALAGGVTVMSTPGAFVDFSRQRGLAEDGRCKAFADAADGTGWGEGVGMLLVERLSDARRNGHPVLAIVRGSAVNQDGASNGLTAPNGPSQQRVIRQALASAGLSAGEVDAVEAHGTGTALGDPIEAQALLATYGREHSDDRPLWLGSLKSNIGHTQAAAGVAGVIKMVMAMRHGVLPQTLHVDEPTHQVDWSVGAVSLLTEAQPWPETGRPRRAAVSSFGVSGTNAHTVIEQAPPVEEAAEDETPAVATPVAPWPLSARTAEALRGQAERLRELLEHGSGLEPVDVGYSLAMGRSAMERRAVVVAEDLAGVVQGLEALAAGTNVPGLVEGTAGLGRLAFLFTGQGSQRAGMGRELYEAFPAFASVLDTVCAELDGYLERPLREVVFGGEGLDETGYTQPALFAVEVALFRLVESWGVRPDVLAGHSIGELAAAHVAGVLSLADAAALVAARGRLMQALPSGGAMVAVQASEEEVLPLLADEVGIAAVNGPTSVVISGVEAAVVAVAEQLAAQGRKTKRLTVSHAFHSPLMEPMLAEFRTVAEGLTFAEPRIPIVSTLTGQAASAEELCSPEYWVRHVREAVRFCDAVRTLEGEGVRTYLELGPDGVLSAMGQECVSEDAAFASVLRSGRPEARALTTAVAQAYVRGTAVDWAAVFAGRGARRVDLPTYAFQRERYWPNVPPLGAGDVTMAGLGTADHPLLGAAAELPDSGGLVFTGRLALSTHPWLADHAVLGSVLLPGTAFVELAVRAGDQVGCDLLEELTLAAPLVLPEQGGVQLRLTLGAADESGARALSLHSRREDAPAEEPWTRHATGLLAPGAQSPGFDLGEWPPAGATEVELDGRYEVLAGIGFDYGPVFQGLRRAWRRGDEVFAEVSLPEQAEAEAGLFGLHPALLDSALHALGLAAPEGTDWRGRLPFSWTGVSLHAAGASALRVRLAAASSDGVSLELADEAGRPVASVDALVLRALSAEQLRSAQSVFHESLFRPEWVALPAGPASEDERWAVLGGDAQVLGDLGRAVEAYPDLAALAASGDVPDLVLAPCLGPDVPEEQDTVAIVRETVNRVLGLVQSWLAEDHLAGAQLVVVTRGAVATIADADVTDLAHAAVWGLVRSAQTENPGRIVLVDLDGEASSRRALGTVLTAEEPQLAVRKGVPHALRLARVEVSEEPEAKGFGPEGTVLITGGTGALGALVARHLVAEYGVRQLLLTSRRGADAPGAEELRSELAESGAEVTLAACDAADREALAALLASVPAERPLTAVVHTAGVTDDGVLSSLTPERIERVLRPKAEGAWNLHELTAGLDLSAFVLFSSAAGVFGGPGQGNYAAANAFLDGLAHHRAARGLPATSLAWGLWAQSSGVSGHLDDNDLARMERSGLGALSSDEGLALFDAALKSPGEVLVPMHVRVAALRTQAAAGLVPPLLRGLVRTPVRRAVEAAARGAGSESELVRRLAPLAFAEQERALLDLVRGQVAAVLGYSGAEAVDGERAFRELGFDSLTAVELRNQLNAATGLRLPATLIFDYPSPATLAGHLRTELLGAERESDLPATALAVAADDDPIAIVGMACRYPGGVTSPEELWQLIAGERDGISLFPTDRGWDLDALYDPNPDNPGTSYTREGGFLHDANYFDPAFFGISPREALAMDPQQRLLLETTWEVFERAGIDPATMRGSRTGVFAGVMYHDYGTRLRTAPDEVEGYLGTGSSSSVVSGRVAYTFGLEGPAVTVDTACSSSLVALHLASQALRGGECTMALAGGVTVMFTPGTFVEFSRQRGLAEDGRCKSFAAAADGTGWGEGAGMLLVERLSDARRNGHPVLAVVRGSAINQDGASNGLTAPNGPSQQRVIRQALANAGIPAGQVDAVEAHGTGTTLGDPIEAQALLATYGQDRIDDQPLWLGSVKSNLGHTQAASGVAGVIKMVMAMRHGVLPRTLHVDEPSPHVEWSAGAVSLLTEAQPWPETGRPRRAAVSSFGISGTNAHTILEQAPPTEDTVPADGGIEAGDTRTTLPWVLSAKGEPALRAQAARLHAFADEQPELSPVDVGHSLATTRAALEQRAVVIADDRTEFLRGLAALAAGEAPANVVQGSVAGGRLAFLLTGQGSQRAGMGAELYEAFPHFAEAFDAVCAELDGHLDRPLREVVFGGEELDQTGYTQPALFAIEVALFRLVESWGVRPDALAGHSIGELAAAHVAGVLSLADAAALVAARGRLMQALPTGGAMVAVQASEDEVLPFLTEELEIAAVNGPTSVVISGAEQAVLEVAEKLAADGRKTKQLTVSHAFHSPLMEPMLAEFRTVAEGLTFAEPRIPIVSTLTGSVTDEIRTADYWVRHVREAVRFHEAVRTLEGEGVRTYVELGPDGVLSAMGQECVSEDAVFAPVLRSGRPEVRSLTTALAQAHVRGTAVDWPAVFAGLGAARVELPTYAFQKERYWLDTGVSAGDMALAGLDLAGHPLLGAAVELPDSGGFVFTGRLALSTHQWLADHAVLGSVLLPGTAFVELAVRAGEEVGCGLLDELTLEAPLVLPERGGVQLRLTLGAADESGARALSLHSRREDVPAEEPWTRHATGLLAPGAQEPGFDLGEWPPAGAEPIDVDGLYEGVAKAGLDYGPVFQGLRRAWRRDGEVFAEIRPAPDGPGLDTAPYGLHPALLDAALHGVGLGGLVRDADQDAGRARLPFSWGGVRLHAAGASALRVRLASAGSDSVSLWLADESGRAVASVDALVLRAVSAEQLRSAQGAFQESLFRPEWAALPAGPAVETGGWAVLGSGADLDGFERSVEVYPDLAALAASGDAPEVVFAPFVGTGAAGADTAAAARGATRRALELVQSWLAEDRFADARLVVVTRGAVATAADADVTDLVHAPVWGLLRSAQGENPGRIVLVDLDGDGASLGALPAALASGEPQLAVRQGVPHAFRLARVPAVTEQAAEPRAFGPEGTVLITGGTGALGALVARHLVAEYGVRQLLLTSRRGADAPGAEELRSELAESGAEVTLAACDAADREALAALLASVPAERPLTAVVHTAGVLDDGIVSTMTPERLDGVLRPKVDAAWHLHELTGHQNLSAFVLFSSSAGVFGGQGQANYAAANTFLDALAQHRKARGLAASSLAWGLWAQDGGMAGGLDEADVARMAKAGLAPLSPAEGLALFDAATGGQDDAVLAPMRLDVATLRAQGDPELVPHLLRGLVRVPVRRSSAGAGAQVAEERTLAQQLAGLPDAERDRVLLDAVRTQVAAVLGYGGPEAIEPGRGFVELGFDSLTAVDLRNRLGALAGVRLPVTLIFDYPTPGALAAYLREEIRQDEASAAPVLPIGAELDRLESILANLAAGEEERRSVTARLRSLLSMWTEAQGPDTESAAADAELESATADELFSLLDEELGLS</sequence>
<dbReference type="Gene3D" id="6.10.140.1830">
    <property type="match status" value="1"/>
</dbReference>
<evidence type="ECO:0000256" key="7">
    <source>
        <dbReference type="ARBA" id="ARBA00023268"/>
    </source>
</evidence>
<dbReference type="Pfam" id="PF00698">
    <property type="entry name" value="Acyl_transf_1"/>
    <property type="match status" value="3"/>
</dbReference>
<dbReference type="InterPro" id="IPR006162">
    <property type="entry name" value="Ppantetheine_attach_site"/>
</dbReference>
<evidence type="ECO:0000256" key="1">
    <source>
        <dbReference type="ARBA" id="ARBA00001957"/>
    </source>
</evidence>
<keyword evidence="3" id="KW-0596">Phosphopantetheine</keyword>
<dbReference type="InterPro" id="IPR057326">
    <property type="entry name" value="KR_dom"/>
</dbReference>
<dbReference type="SUPFAM" id="SSF52151">
    <property type="entry name" value="FabD/lysophospholipase-like"/>
    <property type="match status" value="3"/>
</dbReference>
<reference evidence="14 15" key="1">
    <citation type="journal article" date="2019" name="Int. J. Syst. Evol. Microbiol.">
        <title>The Global Catalogue of Microorganisms (GCM) 10K type strain sequencing project: providing services to taxonomists for standard genome sequencing and annotation.</title>
        <authorList>
            <consortium name="The Broad Institute Genomics Platform"/>
            <consortium name="The Broad Institute Genome Sequencing Center for Infectious Disease"/>
            <person name="Wu L."/>
            <person name="Ma J."/>
        </authorList>
    </citation>
    <scope>NUCLEOTIDE SEQUENCE [LARGE SCALE GENOMIC DNA]</scope>
    <source>
        <strain evidence="14 15">JCM 7356</strain>
    </source>
</reference>
<dbReference type="PROSITE" id="PS00012">
    <property type="entry name" value="PHOSPHOPANTETHEINE"/>
    <property type="match status" value="3"/>
</dbReference>
<name>A0ABN3EV05_9ACTN</name>
<dbReference type="InterPro" id="IPR016039">
    <property type="entry name" value="Thiolase-like"/>
</dbReference>
<keyword evidence="7" id="KW-0511">Multifunctional enzyme</keyword>
<feature type="region of interest" description="N-terminal hotdog fold" evidence="9">
    <location>
        <begin position="2464"/>
        <end position="2589"/>
    </location>
</feature>
<dbReference type="InterPro" id="IPR016036">
    <property type="entry name" value="Malonyl_transacylase_ACP-bd"/>
</dbReference>
<dbReference type="SUPFAM" id="SSF101173">
    <property type="entry name" value="Docking domain B of the erythromycin polyketide synthase (DEBS)"/>
    <property type="match status" value="1"/>
</dbReference>
<dbReference type="InterPro" id="IPR014043">
    <property type="entry name" value="Acyl_transferase_dom"/>
</dbReference>
<dbReference type="RefSeq" id="WP_344640325.1">
    <property type="nucleotide sequence ID" value="NZ_BAAATR010000043.1"/>
</dbReference>
<dbReference type="Gene3D" id="3.40.366.10">
    <property type="entry name" value="Malonyl-Coenzyme A Acyl Carrier Protein, domain 2"/>
    <property type="match status" value="3"/>
</dbReference>
<dbReference type="PANTHER" id="PTHR43775:SF51">
    <property type="entry name" value="INACTIVE PHENOLPHTHIOCEROL SYNTHESIS POLYKETIDE SYNTHASE TYPE I PKS1-RELATED"/>
    <property type="match status" value="1"/>
</dbReference>
<feature type="domain" description="PKS/mFAS DH" evidence="13">
    <location>
        <begin position="4215"/>
        <end position="4496"/>
    </location>
</feature>
<dbReference type="PROSITE" id="PS52019">
    <property type="entry name" value="PKS_MFAS_DH"/>
    <property type="match status" value="2"/>
</dbReference>
<dbReference type="InterPro" id="IPR014031">
    <property type="entry name" value="Ketoacyl_synth_C"/>
</dbReference>
<dbReference type="Gene3D" id="3.10.129.110">
    <property type="entry name" value="Polyketide synthase dehydratase"/>
    <property type="match status" value="2"/>
</dbReference>
<organism evidence="14 15">
    <name type="scientific">Kitasatospora cystarginea</name>
    <dbReference type="NCBI Taxonomy" id="58350"/>
    <lineage>
        <taxon>Bacteria</taxon>
        <taxon>Bacillati</taxon>
        <taxon>Actinomycetota</taxon>
        <taxon>Actinomycetes</taxon>
        <taxon>Kitasatosporales</taxon>
        <taxon>Streptomycetaceae</taxon>
        <taxon>Kitasatospora</taxon>
    </lineage>
</organism>
<comment type="caution">
    <text evidence="14">The sequence shown here is derived from an EMBL/GenBank/DDBJ whole genome shotgun (WGS) entry which is preliminary data.</text>
</comment>
<feature type="active site" description="Proton acceptor; for dehydratase activity" evidence="9">
    <location>
        <position position="4247"/>
    </location>
</feature>
<evidence type="ECO:0000259" key="11">
    <source>
        <dbReference type="PROSITE" id="PS50075"/>
    </source>
</evidence>
<feature type="domain" description="Carrier" evidence="11">
    <location>
        <begin position="3229"/>
        <end position="3304"/>
    </location>
</feature>
<dbReference type="CDD" id="cd00833">
    <property type="entry name" value="PKS"/>
    <property type="match status" value="3"/>
</dbReference>
<dbReference type="CDD" id="cd08952">
    <property type="entry name" value="KR_1_SDR_x"/>
    <property type="match status" value="1"/>
</dbReference>
<dbReference type="InterPro" id="IPR049551">
    <property type="entry name" value="PKS_DH_C"/>
</dbReference>
<dbReference type="Gene3D" id="3.30.70.3290">
    <property type="match status" value="3"/>
</dbReference>
<dbReference type="InterPro" id="IPR020806">
    <property type="entry name" value="PKS_PP-bd"/>
</dbReference>
<feature type="region of interest" description="C-terminal hotdog fold" evidence="9">
    <location>
        <begin position="2601"/>
        <end position="2740"/>
    </location>
</feature>
<dbReference type="Pfam" id="PF08990">
    <property type="entry name" value="Docking"/>
    <property type="match status" value="1"/>
</dbReference>
<keyword evidence="8" id="KW-0012">Acyltransferase</keyword>
<dbReference type="SMART" id="SM00823">
    <property type="entry name" value="PKS_PP"/>
    <property type="match status" value="3"/>
</dbReference>
<feature type="region of interest" description="N-terminal hotdog fold" evidence="9">
    <location>
        <begin position="4215"/>
        <end position="4340"/>
    </location>
</feature>
<dbReference type="InterPro" id="IPR055123">
    <property type="entry name" value="SpnB-like_Rossmann"/>
</dbReference>
<evidence type="ECO:0000259" key="12">
    <source>
        <dbReference type="PROSITE" id="PS52004"/>
    </source>
</evidence>
<dbReference type="SUPFAM" id="SSF53901">
    <property type="entry name" value="Thiolase-like"/>
    <property type="match status" value="3"/>
</dbReference>
<dbReference type="Pfam" id="PF08659">
    <property type="entry name" value="KR"/>
    <property type="match status" value="3"/>
</dbReference>
<dbReference type="Gene3D" id="3.40.47.10">
    <property type="match status" value="3"/>
</dbReference>
<evidence type="ECO:0000256" key="8">
    <source>
        <dbReference type="ARBA" id="ARBA00023315"/>
    </source>
</evidence>
<dbReference type="PROSITE" id="PS50075">
    <property type="entry name" value="CARRIER"/>
    <property type="match status" value="3"/>
</dbReference>
<dbReference type="Pfam" id="PF00550">
    <property type="entry name" value="PP-binding"/>
    <property type="match status" value="3"/>
</dbReference>
<evidence type="ECO:0008006" key="16">
    <source>
        <dbReference type="Google" id="ProtNLM"/>
    </source>
</evidence>
<dbReference type="Pfam" id="PF21089">
    <property type="entry name" value="PKS_DH_N"/>
    <property type="match status" value="2"/>
</dbReference>
<comment type="cofactor">
    <cofactor evidence="1">
        <name>pantetheine 4'-phosphate</name>
        <dbReference type="ChEBI" id="CHEBI:47942"/>
    </cofactor>
</comment>
<dbReference type="Pfam" id="PF18369">
    <property type="entry name" value="PKS_DE"/>
    <property type="match status" value="1"/>
</dbReference>
<dbReference type="InterPro" id="IPR036291">
    <property type="entry name" value="NAD(P)-bd_dom_sf"/>
</dbReference>
<feature type="domain" description="PKS/mFAS DH" evidence="13">
    <location>
        <begin position="2464"/>
        <end position="2740"/>
    </location>
</feature>
<dbReference type="InterPro" id="IPR032821">
    <property type="entry name" value="PKS_assoc"/>
</dbReference>
<gene>
    <name evidence="14" type="ORF">GCM10010430_67030</name>
</gene>
<evidence type="ECO:0000256" key="9">
    <source>
        <dbReference type="PROSITE-ProRule" id="PRU01363"/>
    </source>
</evidence>
<dbReference type="InterPro" id="IPR036299">
    <property type="entry name" value="Polyketide_synth_docking_sf"/>
</dbReference>
<keyword evidence="6" id="KW-0045">Antibiotic biosynthesis</keyword>
<evidence type="ECO:0000313" key="14">
    <source>
        <dbReference type="EMBL" id="GAA2271748.1"/>
    </source>
</evidence>
<dbReference type="InterPro" id="IPR014030">
    <property type="entry name" value="Ketoacyl_synth_N"/>
</dbReference>
<dbReference type="PROSITE" id="PS52004">
    <property type="entry name" value="KS3_2"/>
    <property type="match status" value="3"/>
</dbReference>
<feature type="compositionally biased region" description="Polar residues" evidence="10">
    <location>
        <begin position="1457"/>
        <end position="1468"/>
    </location>
</feature>
<dbReference type="InterPro" id="IPR042104">
    <property type="entry name" value="PKS_dehydratase_sf"/>
</dbReference>
<proteinExistence type="predicted"/>
<dbReference type="InterPro" id="IPR050091">
    <property type="entry name" value="PKS_NRPS_Biosynth_Enz"/>
</dbReference>
<evidence type="ECO:0000256" key="6">
    <source>
        <dbReference type="ARBA" id="ARBA00023194"/>
    </source>
</evidence>
<feature type="region of interest" description="Disordered" evidence="10">
    <location>
        <begin position="1448"/>
        <end position="1468"/>
    </location>
</feature>
<dbReference type="Gene3D" id="1.10.1200.10">
    <property type="entry name" value="ACP-like"/>
    <property type="match status" value="3"/>
</dbReference>
<dbReference type="SMART" id="SM00825">
    <property type="entry name" value="PKS_KS"/>
    <property type="match status" value="3"/>
</dbReference>
<dbReference type="InterPro" id="IPR049900">
    <property type="entry name" value="PKS_mFAS_DH"/>
</dbReference>
<dbReference type="InterPro" id="IPR036736">
    <property type="entry name" value="ACP-like_sf"/>
</dbReference>
<feature type="domain" description="Carrier" evidence="11">
    <location>
        <begin position="1477"/>
        <end position="1552"/>
    </location>
</feature>
<dbReference type="SUPFAM" id="SSF47336">
    <property type="entry name" value="ACP-like"/>
    <property type="match status" value="3"/>
</dbReference>
<dbReference type="SUPFAM" id="SSF55048">
    <property type="entry name" value="Probable ACP-binding domain of malonyl-CoA ACP transacylase"/>
    <property type="match status" value="3"/>
</dbReference>
<dbReference type="SMART" id="SM00826">
    <property type="entry name" value="PKS_DH"/>
    <property type="match status" value="2"/>
</dbReference>
<accession>A0ABN3EV05</accession>
<feature type="active site" description="Proton acceptor; for dehydratase activity" evidence="9">
    <location>
        <position position="2496"/>
    </location>
</feature>
<dbReference type="InterPro" id="IPR049552">
    <property type="entry name" value="PKS_DH_N"/>
</dbReference>